<keyword evidence="2" id="KW-1185">Reference proteome</keyword>
<proteinExistence type="predicted"/>
<sequence>MNFEGFLRKLFKNYQNSDQHLLVYGDFKRSGSLFRYTCLGEEPQSYLISKGDQYQIFNDIMEDLDTCEVQGFVPVQDLLAFVNRMVILEKSLTSMPSVQIYSSKYTNIILHALSASNHTLELHYDCLEKESVELLKFTLKHVQKLILRWFRPPTADFYDQLLYTPLTSLELNDMYLNEEHQTHIRNLLKLKLVDISLVNVQLDEHWNGLDLSNKKTPLQKVQLGNVNIPLDLVHQTLAYSSITELKLHDISLGNLTVPVLENLQVLEWTMINLLDLNQNFFVEILRKNRGLKSLTFSYNMFTSQNEYALKQILQDHLHLETLCVEYDDGFDFESIGRNTSIKELCIISPNFTFPSILHDNHFITKMKINDVYDTTITERNKSEFTQNLAHVFTASKSLGLLEYPLELKTYILRKMCFASYIPRFCIDSLVDKLLTKTWNTNQVFDLKVLLE</sequence>
<evidence type="ECO:0000313" key="2">
    <source>
        <dbReference type="Proteomes" id="UP001210925"/>
    </source>
</evidence>
<reference evidence="1" key="1">
    <citation type="submission" date="2020-05" db="EMBL/GenBank/DDBJ databases">
        <title>Phylogenomic resolution of chytrid fungi.</title>
        <authorList>
            <person name="Stajich J.E."/>
            <person name="Amses K."/>
            <person name="Simmons R."/>
            <person name="Seto K."/>
            <person name="Myers J."/>
            <person name="Bonds A."/>
            <person name="Quandt C.A."/>
            <person name="Barry K."/>
            <person name="Liu P."/>
            <person name="Grigoriev I."/>
            <person name="Longcore J.E."/>
            <person name="James T.Y."/>
        </authorList>
    </citation>
    <scope>NUCLEOTIDE SEQUENCE</scope>
    <source>
        <strain evidence="1">PLAUS21</strain>
    </source>
</reference>
<dbReference type="Gene3D" id="3.80.10.10">
    <property type="entry name" value="Ribonuclease Inhibitor"/>
    <property type="match status" value="1"/>
</dbReference>
<evidence type="ECO:0000313" key="1">
    <source>
        <dbReference type="EMBL" id="KAJ3258872.1"/>
    </source>
</evidence>
<dbReference type="Proteomes" id="UP001210925">
    <property type="component" value="Unassembled WGS sequence"/>
</dbReference>
<dbReference type="SUPFAM" id="SSF52047">
    <property type="entry name" value="RNI-like"/>
    <property type="match status" value="1"/>
</dbReference>
<comment type="caution">
    <text evidence="1">The sequence shown here is derived from an EMBL/GenBank/DDBJ whole genome shotgun (WGS) entry which is preliminary data.</text>
</comment>
<gene>
    <name evidence="1" type="ORF">HK103_003254</name>
</gene>
<dbReference type="InterPro" id="IPR032675">
    <property type="entry name" value="LRR_dom_sf"/>
</dbReference>
<name>A0AAD5UIA0_9FUNG</name>
<accession>A0AAD5UIA0</accession>
<dbReference type="EMBL" id="JADGKB010000023">
    <property type="protein sequence ID" value="KAJ3258872.1"/>
    <property type="molecule type" value="Genomic_DNA"/>
</dbReference>
<dbReference type="AlphaFoldDB" id="A0AAD5UIA0"/>
<organism evidence="1 2">
    <name type="scientific">Boothiomyces macroporosus</name>
    <dbReference type="NCBI Taxonomy" id="261099"/>
    <lineage>
        <taxon>Eukaryota</taxon>
        <taxon>Fungi</taxon>
        <taxon>Fungi incertae sedis</taxon>
        <taxon>Chytridiomycota</taxon>
        <taxon>Chytridiomycota incertae sedis</taxon>
        <taxon>Chytridiomycetes</taxon>
        <taxon>Rhizophydiales</taxon>
        <taxon>Terramycetaceae</taxon>
        <taxon>Boothiomyces</taxon>
    </lineage>
</organism>
<protein>
    <submittedName>
        <fullName evidence="1">Uncharacterized protein</fullName>
    </submittedName>
</protein>